<organism evidence="2 3">
    <name type="scientific">Zymoseptoria tritici (strain CBS 115943 / IPO323)</name>
    <name type="common">Speckled leaf blotch fungus</name>
    <name type="synonym">Septoria tritici</name>
    <dbReference type="NCBI Taxonomy" id="336722"/>
    <lineage>
        <taxon>Eukaryota</taxon>
        <taxon>Fungi</taxon>
        <taxon>Dikarya</taxon>
        <taxon>Ascomycota</taxon>
        <taxon>Pezizomycotina</taxon>
        <taxon>Dothideomycetes</taxon>
        <taxon>Dothideomycetidae</taxon>
        <taxon>Mycosphaerellales</taxon>
        <taxon>Mycosphaerellaceae</taxon>
        <taxon>Zymoseptoria</taxon>
    </lineage>
</organism>
<evidence type="ECO:0000313" key="2">
    <source>
        <dbReference type="EMBL" id="EGP82434.1"/>
    </source>
</evidence>
<keyword evidence="1" id="KW-1133">Transmembrane helix</keyword>
<proteinExistence type="predicted"/>
<dbReference type="HOGENOM" id="CLU_1897853_0_0_1"/>
<sequence length="134" mass="15469">MVHGIRHDLFETAYTILQSLDKTSHFLRQGVPPGVLRRAVLSQIMTVVAIVMSVELLVLVHVKISNWELWKFYYTFLCGNSVASQGVCIKVEDTRDNRRQIHHVDDKFLRHSYANVVDVIQCCGRNTASWRQDK</sequence>
<name>F9XQS6_ZYMTI</name>
<dbReference type="InParanoid" id="F9XQS6"/>
<evidence type="ECO:0000256" key="1">
    <source>
        <dbReference type="SAM" id="Phobius"/>
    </source>
</evidence>
<keyword evidence="1" id="KW-0812">Transmembrane</keyword>
<reference evidence="2 3" key="1">
    <citation type="journal article" date="2011" name="PLoS Genet.">
        <title>Finished genome of the fungal wheat pathogen Mycosphaerella graminicola reveals dispensome structure, chromosome plasticity, and stealth pathogenesis.</title>
        <authorList>
            <person name="Goodwin S.B."/>
            <person name="Ben M'barek S."/>
            <person name="Dhillon B."/>
            <person name="Wittenberg A.H.J."/>
            <person name="Crane C.F."/>
            <person name="Hane J.K."/>
            <person name="Foster A.J."/>
            <person name="Van der Lee T.A.J."/>
            <person name="Grimwood J."/>
            <person name="Aerts A."/>
            <person name="Antoniw J."/>
            <person name="Bailey A."/>
            <person name="Bluhm B."/>
            <person name="Bowler J."/>
            <person name="Bristow J."/>
            <person name="van der Burgt A."/>
            <person name="Canto-Canche B."/>
            <person name="Churchill A.C.L."/>
            <person name="Conde-Ferraez L."/>
            <person name="Cools H.J."/>
            <person name="Coutinho P.M."/>
            <person name="Csukai M."/>
            <person name="Dehal P."/>
            <person name="De Wit P."/>
            <person name="Donzelli B."/>
            <person name="van de Geest H.C."/>
            <person name="van Ham R.C.H.J."/>
            <person name="Hammond-Kosack K.E."/>
            <person name="Henrissat B."/>
            <person name="Kilian A."/>
            <person name="Kobayashi A.K."/>
            <person name="Koopmann E."/>
            <person name="Kourmpetis Y."/>
            <person name="Kuzniar A."/>
            <person name="Lindquist E."/>
            <person name="Lombard V."/>
            <person name="Maliepaard C."/>
            <person name="Martins N."/>
            <person name="Mehrabi R."/>
            <person name="Nap J.P.H."/>
            <person name="Ponomarenko A."/>
            <person name="Rudd J.J."/>
            <person name="Salamov A."/>
            <person name="Schmutz J."/>
            <person name="Schouten H.J."/>
            <person name="Shapiro H."/>
            <person name="Stergiopoulos I."/>
            <person name="Torriani S.F.F."/>
            <person name="Tu H."/>
            <person name="de Vries R.P."/>
            <person name="Waalwijk C."/>
            <person name="Ware S.B."/>
            <person name="Wiebenga A."/>
            <person name="Zwiers L.-H."/>
            <person name="Oliver R.P."/>
            <person name="Grigoriev I.V."/>
            <person name="Kema G.H.J."/>
        </authorList>
    </citation>
    <scope>NUCLEOTIDE SEQUENCE [LARGE SCALE GENOMIC DNA]</scope>
    <source>
        <strain evidence="3">CBS 115943 / IPO323</strain>
    </source>
</reference>
<dbReference type="KEGG" id="ztr:MYCGRDRAFT_97599"/>
<keyword evidence="3" id="KW-1185">Reference proteome</keyword>
<dbReference type="EMBL" id="CM001209">
    <property type="protein sequence ID" value="EGP82434.1"/>
    <property type="molecule type" value="Genomic_DNA"/>
</dbReference>
<dbReference type="AlphaFoldDB" id="F9XQS6"/>
<dbReference type="RefSeq" id="XP_003847458.1">
    <property type="nucleotide sequence ID" value="XM_003847410.1"/>
</dbReference>
<dbReference type="GeneID" id="13400371"/>
<gene>
    <name evidence="2" type="ORF">MYCGRDRAFT_97599</name>
</gene>
<accession>F9XQS6</accession>
<dbReference type="Proteomes" id="UP000008062">
    <property type="component" value="Chromosome 14"/>
</dbReference>
<protein>
    <submittedName>
        <fullName evidence="2">Uncharacterized protein</fullName>
    </submittedName>
</protein>
<keyword evidence="1" id="KW-0472">Membrane</keyword>
<feature type="transmembrane region" description="Helical" evidence="1">
    <location>
        <begin position="40"/>
        <end position="62"/>
    </location>
</feature>
<evidence type="ECO:0000313" key="3">
    <source>
        <dbReference type="Proteomes" id="UP000008062"/>
    </source>
</evidence>